<feature type="non-terminal residue" evidence="4">
    <location>
        <position position="1"/>
    </location>
</feature>
<name>A0AA88H875_ARTSF</name>
<reference evidence="4" key="1">
    <citation type="submission" date="2023-07" db="EMBL/GenBank/DDBJ databases">
        <title>Chromosome-level genome assembly of Artemia franciscana.</title>
        <authorList>
            <person name="Jo E."/>
        </authorList>
    </citation>
    <scope>NUCLEOTIDE SEQUENCE</scope>
    <source>
        <tissue evidence="4">Whole body</tissue>
    </source>
</reference>
<dbReference type="AlphaFoldDB" id="A0AA88H875"/>
<feature type="chain" id="PRO_5041696027" evidence="3">
    <location>
        <begin position="30"/>
        <end position="493"/>
    </location>
</feature>
<evidence type="ECO:0000313" key="4">
    <source>
        <dbReference type="EMBL" id="KAK2706703.1"/>
    </source>
</evidence>
<evidence type="ECO:0000256" key="3">
    <source>
        <dbReference type="SAM" id="SignalP"/>
    </source>
</evidence>
<keyword evidence="2" id="KW-1133">Transmembrane helix</keyword>
<feature type="region of interest" description="Disordered" evidence="1">
    <location>
        <begin position="31"/>
        <end position="63"/>
    </location>
</feature>
<keyword evidence="2" id="KW-0812">Transmembrane</keyword>
<gene>
    <name evidence="4" type="ORF">QYM36_014670</name>
</gene>
<feature type="signal peptide" evidence="3">
    <location>
        <begin position="1"/>
        <end position="29"/>
    </location>
</feature>
<keyword evidence="3" id="KW-0732">Signal</keyword>
<evidence type="ECO:0000313" key="5">
    <source>
        <dbReference type="Proteomes" id="UP001187531"/>
    </source>
</evidence>
<keyword evidence="5" id="KW-1185">Reference proteome</keyword>
<proteinExistence type="predicted"/>
<accession>A0AA88H875</accession>
<feature type="compositionally biased region" description="Polar residues" evidence="1">
    <location>
        <begin position="37"/>
        <end position="54"/>
    </location>
</feature>
<evidence type="ECO:0000256" key="2">
    <source>
        <dbReference type="SAM" id="Phobius"/>
    </source>
</evidence>
<comment type="caution">
    <text evidence="4">The sequence shown here is derived from an EMBL/GenBank/DDBJ whole genome shotgun (WGS) entry which is preliminary data.</text>
</comment>
<feature type="transmembrane region" description="Helical" evidence="2">
    <location>
        <begin position="430"/>
        <end position="451"/>
    </location>
</feature>
<evidence type="ECO:0000256" key="1">
    <source>
        <dbReference type="SAM" id="MobiDB-lite"/>
    </source>
</evidence>
<dbReference type="Proteomes" id="UP001187531">
    <property type="component" value="Unassembled WGS sequence"/>
</dbReference>
<protein>
    <submittedName>
        <fullName evidence="4">Uncharacterized protein</fullName>
    </submittedName>
</protein>
<organism evidence="4 5">
    <name type="scientific">Artemia franciscana</name>
    <name type="common">Brine shrimp</name>
    <name type="synonym">Artemia sanfranciscana</name>
    <dbReference type="NCBI Taxonomy" id="6661"/>
    <lineage>
        <taxon>Eukaryota</taxon>
        <taxon>Metazoa</taxon>
        <taxon>Ecdysozoa</taxon>
        <taxon>Arthropoda</taxon>
        <taxon>Crustacea</taxon>
        <taxon>Branchiopoda</taxon>
        <taxon>Anostraca</taxon>
        <taxon>Artemiidae</taxon>
        <taxon>Artemia</taxon>
    </lineage>
</organism>
<keyword evidence="2" id="KW-0472">Membrane</keyword>
<feature type="region of interest" description="Disordered" evidence="1">
    <location>
        <begin position="384"/>
        <end position="406"/>
    </location>
</feature>
<feature type="compositionally biased region" description="Low complexity" evidence="1">
    <location>
        <begin position="387"/>
        <end position="403"/>
    </location>
</feature>
<dbReference type="EMBL" id="JAVRJZ010000019">
    <property type="protein sequence ID" value="KAK2706703.1"/>
    <property type="molecule type" value="Genomic_DNA"/>
</dbReference>
<sequence length="493" mass="55011">TITLSFTFNKNMWCLGYLLVLLLVPSSKAFPRKSDRSNVNISSPEPANNQNNEATRQDEIGRQSSVNIVPTFRPPNVIVEANGAVRVLNNAKMNEDKIVESIQALVPQLLPEISTLPNILKTSTRVKKKKKPSKVVYEDAVDELPNPNFFRRPSMGNSHFDAVEYNSFQVPSYSSDYGYYPFLATQRPNQVKFATTRKTLVDISGIRSILSALQSLVSSTDSSTVAKTTLQPLTTKIRRQRPNKNKVKSINSSKLDSGHTTFILYSSAGKQGSNPKETLGSILSFLAQKAQEQQNQSNQDIGIDSYVKTLQYPNGGNIGQEITDNPLQMLLQQFTINPILQTPPQTLERRTSSNLEQDYLYDYIFPGEDEYYEGSDETVTSSLERQASSTTTTATTTTTTPVPTTLPPLVPMSTTPFSIGKYIRDSASPAIRFGLVSIAVGTIPFWLPFFAGRKRRSQNSAFDSYETIIKDIDARTEFFTNILKTIKEKEKSF</sequence>